<proteinExistence type="predicted"/>
<reference evidence="1" key="1">
    <citation type="submission" date="2020-08" db="EMBL/GenBank/DDBJ databases">
        <authorList>
            <person name="Liu C."/>
            <person name="Sun Q."/>
        </authorList>
    </citation>
    <scope>NUCLEOTIDE SEQUENCE</scope>
    <source>
        <strain evidence="1">BX16</strain>
    </source>
</reference>
<name>A0A923NAU3_9FIRM</name>
<dbReference type="EMBL" id="JACRWC010000062">
    <property type="protein sequence ID" value="MBC5999355.1"/>
    <property type="molecule type" value="Genomic_DNA"/>
</dbReference>
<organism evidence="1 2">
    <name type="scientific">Lentihominibacter faecis</name>
    <dbReference type="NCBI Taxonomy" id="2764712"/>
    <lineage>
        <taxon>Bacteria</taxon>
        <taxon>Bacillati</taxon>
        <taxon>Bacillota</taxon>
        <taxon>Clostridia</taxon>
        <taxon>Peptostreptococcales</taxon>
        <taxon>Anaerovoracaceae</taxon>
        <taxon>Lentihominibacter</taxon>
    </lineage>
</organism>
<keyword evidence="2" id="KW-1185">Reference proteome</keyword>
<dbReference type="Proteomes" id="UP000644115">
    <property type="component" value="Unassembled WGS sequence"/>
</dbReference>
<comment type="caution">
    <text evidence="1">The sequence shown here is derived from an EMBL/GenBank/DDBJ whole genome shotgun (WGS) entry which is preliminary data.</text>
</comment>
<evidence type="ECO:0000313" key="1">
    <source>
        <dbReference type="EMBL" id="MBC5999355.1"/>
    </source>
</evidence>
<gene>
    <name evidence="1" type="ORF">H8876_05020</name>
</gene>
<protein>
    <submittedName>
        <fullName evidence="1">Uncharacterized protein</fullName>
    </submittedName>
</protein>
<dbReference type="AlphaFoldDB" id="A0A923NAU3"/>
<sequence length="242" mass="29361">MRDLKALLQQSEREHAERLQKIRSELKSLPPGRLEALQMKNRTYYYQRGQSKRRGITRNPELVRKLARKRYLMEERKIIQNNLAQIKKTLSVCESYSLDAILQRIPLRVRQLPRQYFYKKRVTHDYDKNTSHPEHLLYVTNGGEVVRSKSERSIGDMLEEYGLDYDYDRRVEGYFYYADFTIHCRDGSIIIWEHFGLIDTYEDYRKNGWRQWRNLICTFEEDIRDPQILREIIEFFILPRAI</sequence>
<accession>A0A923NAU3</accession>
<evidence type="ECO:0000313" key="2">
    <source>
        <dbReference type="Proteomes" id="UP000644115"/>
    </source>
</evidence>
<dbReference type="RefSeq" id="WP_249286801.1">
    <property type="nucleotide sequence ID" value="NZ_JACRWC010000062.1"/>
</dbReference>